<dbReference type="EMBL" id="JAHRHJ020000002">
    <property type="protein sequence ID" value="KAH9327791.1"/>
    <property type="molecule type" value="Genomic_DNA"/>
</dbReference>
<dbReference type="Proteomes" id="UP000824469">
    <property type="component" value="Unassembled WGS sequence"/>
</dbReference>
<feature type="transmembrane region" description="Helical" evidence="7">
    <location>
        <begin position="102"/>
        <end position="127"/>
    </location>
</feature>
<proteinExistence type="predicted"/>
<evidence type="ECO:0000313" key="10">
    <source>
        <dbReference type="Proteomes" id="UP000824469"/>
    </source>
</evidence>
<accession>A0AA38GSR1</accession>
<feature type="domain" description="MASE1" evidence="8">
    <location>
        <begin position="356"/>
        <end position="460"/>
    </location>
</feature>
<evidence type="ECO:0000256" key="5">
    <source>
        <dbReference type="ARBA" id="ARBA00023136"/>
    </source>
</evidence>
<feature type="transmembrane region" description="Helical" evidence="7">
    <location>
        <begin position="435"/>
        <end position="457"/>
    </location>
</feature>
<reference evidence="9 10" key="1">
    <citation type="journal article" date="2021" name="Nat. Plants">
        <title>The Taxus genome provides insights into paclitaxel biosynthesis.</title>
        <authorList>
            <person name="Xiong X."/>
            <person name="Gou J."/>
            <person name="Liao Q."/>
            <person name="Li Y."/>
            <person name="Zhou Q."/>
            <person name="Bi G."/>
            <person name="Li C."/>
            <person name="Du R."/>
            <person name="Wang X."/>
            <person name="Sun T."/>
            <person name="Guo L."/>
            <person name="Liang H."/>
            <person name="Lu P."/>
            <person name="Wu Y."/>
            <person name="Zhang Z."/>
            <person name="Ro D.K."/>
            <person name="Shang Y."/>
            <person name="Huang S."/>
            <person name="Yan J."/>
        </authorList>
    </citation>
    <scope>NUCLEOTIDE SEQUENCE [LARGE SCALE GENOMIC DNA]</scope>
    <source>
        <strain evidence="9">Ta-2019</strain>
    </source>
</reference>
<feature type="transmembrane region" description="Helical" evidence="7">
    <location>
        <begin position="12"/>
        <end position="38"/>
    </location>
</feature>
<feature type="transmembrane region" description="Helical" evidence="7">
    <location>
        <begin position="357"/>
        <end position="375"/>
    </location>
</feature>
<keyword evidence="4 7" id="KW-1133">Transmembrane helix</keyword>
<comment type="caution">
    <text evidence="9">The sequence shown here is derived from an EMBL/GenBank/DDBJ whole genome shotgun (WGS) entry which is preliminary data.</text>
</comment>
<name>A0AA38GSR1_TAXCH</name>
<evidence type="ECO:0000256" key="7">
    <source>
        <dbReference type="SAM" id="Phobius"/>
    </source>
</evidence>
<evidence type="ECO:0000256" key="6">
    <source>
        <dbReference type="SAM" id="Coils"/>
    </source>
</evidence>
<organism evidence="9 10">
    <name type="scientific">Taxus chinensis</name>
    <name type="common">Chinese yew</name>
    <name type="synonym">Taxus wallichiana var. chinensis</name>
    <dbReference type="NCBI Taxonomy" id="29808"/>
    <lineage>
        <taxon>Eukaryota</taxon>
        <taxon>Viridiplantae</taxon>
        <taxon>Streptophyta</taxon>
        <taxon>Embryophyta</taxon>
        <taxon>Tracheophyta</taxon>
        <taxon>Spermatophyta</taxon>
        <taxon>Pinopsida</taxon>
        <taxon>Pinidae</taxon>
        <taxon>Conifers II</taxon>
        <taxon>Cupressales</taxon>
        <taxon>Taxaceae</taxon>
        <taxon>Taxus</taxon>
    </lineage>
</organism>
<dbReference type="PANTHER" id="PTHR45530">
    <property type="entry name" value="SENSORY TRANSDUCTION HISTIDINE KINASE"/>
    <property type="match status" value="1"/>
</dbReference>
<evidence type="ECO:0000256" key="4">
    <source>
        <dbReference type="ARBA" id="ARBA00022989"/>
    </source>
</evidence>
<dbReference type="OMA" id="FEAISCG"/>
<feature type="transmembrane region" description="Helical" evidence="7">
    <location>
        <begin position="50"/>
        <end position="71"/>
    </location>
</feature>
<dbReference type="Gene3D" id="1.10.287.130">
    <property type="match status" value="1"/>
</dbReference>
<evidence type="ECO:0000256" key="3">
    <source>
        <dbReference type="ARBA" id="ARBA00022692"/>
    </source>
</evidence>
<evidence type="ECO:0000259" key="8">
    <source>
        <dbReference type="Pfam" id="PF05231"/>
    </source>
</evidence>
<dbReference type="Pfam" id="PF05231">
    <property type="entry name" value="MASE1"/>
    <property type="match status" value="2"/>
</dbReference>
<keyword evidence="10" id="KW-1185">Reference proteome</keyword>
<feature type="transmembrane region" description="Helical" evidence="7">
    <location>
        <begin position="381"/>
        <end position="398"/>
    </location>
</feature>
<evidence type="ECO:0000256" key="1">
    <source>
        <dbReference type="ARBA" id="ARBA00004651"/>
    </source>
</evidence>
<keyword evidence="5 7" id="KW-0472">Membrane</keyword>
<feature type="transmembrane region" description="Helical" evidence="7">
    <location>
        <begin position="405"/>
        <end position="423"/>
    </location>
</feature>
<feature type="non-terminal residue" evidence="9">
    <location>
        <position position="1"/>
    </location>
</feature>
<dbReference type="AlphaFoldDB" id="A0AA38GSR1"/>
<protein>
    <recommendedName>
        <fullName evidence="8">MASE1 domain-containing protein</fullName>
    </recommendedName>
</protein>
<keyword evidence="2" id="KW-1003">Cell membrane</keyword>
<sequence>KSSASPIWAPSGIVVAFVLIFGYKIWIGIFIGNVAINAWYFESSKVSSNILTAVACGVSASFEAISCGWLMNHPLQLTGGRTHISVQESRRGTSTISTLHDALWFFLVAPLVSVVSGTCNAVALTVFGLSKWNNFLIVWPTWVLGDLSSILCYTPSVLHLWRLIHQAAIWLGYCQNKQEVANCHLDGVAHEGEESSHDVCVEPLSHRKLQSGTSDDGISFNKCASPRKGYDDYKNLKKQDTGCEFDEENPPIKDSYLFADDSATRNLSHNKKANHLASGRGWRIYGYKHSADFGGNASMGNVQFGSFDSKKKATNLRKNDIYQRKECCLTKGPAFNDLLSTSGFSVRTFLMRSAEGMALFVLLIVLSMVIFFNMGVDDSEFVQRLSYLVFPVVIWASFRFNHVGLPLAVVVVAVIASAGTAKHHGPLYRPNYDHALLQVQMFVCVVAMVAITLAAIVHDRKEMEQELNSMNSTLELQVRERTKELERANRELRDSQAAAEEANRAKSEFLANMSHEI</sequence>
<gene>
    <name evidence="9" type="ORF">KI387_007969</name>
</gene>
<keyword evidence="3 7" id="KW-0812">Transmembrane</keyword>
<dbReference type="GO" id="GO:0005886">
    <property type="term" value="C:plasma membrane"/>
    <property type="evidence" value="ECO:0007669"/>
    <property type="project" value="UniProtKB-SubCell"/>
</dbReference>
<evidence type="ECO:0000313" key="9">
    <source>
        <dbReference type="EMBL" id="KAH9327791.1"/>
    </source>
</evidence>
<feature type="non-terminal residue" evidence="9">
    <location>
        <position position="517"/>
    </location>
</feature>
<keyword evidence="6" id="KW-0175">Coiled coil</keyword>
<evidence type="ECO:0000256" key="2">
    <source>
        <dbReference type="ARBA" id="ARBA00022475"/>
    </source>
</evidence>
<comment type="subcellular location">
    <subcellularLocation>
        <location evidence="1">Cell membrane</location>
        <topology evidence="1">Multi-pass membrane protein</topology>
    </subcellularLocation>
</comment>
<feature type="domain" description="MASE1" evidence="8">
    <location>
        <begin position="3"/>
        <end position="172"/>
    </location>
</feature>
<dbReference type="InterPro" id="IPR007895">
    <property type="entry name" value="MASE1"/>
</dbReference>
<feature type="coiled-coil region" evidence="6">
    <location>
        <begin position="453"/>
        <end position="505"/>
    </location>
</feature>
<dbReference type="PANTHER" id="PTHR45530:SF3">
    <property type="entry name" value="TWO-COMPONENT SYSTEM NARL FAMILY SENSOR HISTIDINE KINASE BARA"/>
    <property type="match status" value="1"/>
</dbReference>